<dbReference type="AlphaFoldDB" id="I4ANJ6"/>
<dbReference type="Proteomes" id="UP000006054">
    <property type="component" value="Chromosome"/>
</dbReference>
<proteinExistence type="predicted"/>
<gene>
    <name evidence="1" type="ordered locus">Fleli_3199</name>
</gene>
<reference evidence="2" key="1">
    <citation type="submission" date="2012-06" db="EMBL/GenBank/DDBJ databases">
        <title>The complete genome of Flexibacter litoralis DSM 6794.</title>
        <authorList>
            <person name="Lucas S."/>
            <person name="Copeland A."/>
            <person name="Lapidus A."/>
            <person name="Glavina del Rio T."/>
            <person name="Dalin E."/>
            <person name="Tice H."/>
            <person name="Bruce D."/>
            <person name="Goodwin L."/>
            <person name="Pitluck S."/>
            <person name="Peters L."/>
            <person name="Ovchinnikova G."/>
            <person name="Lu M."/>
            <person name="Kyrpides N."/>
            <person name="Mavromatis K."/>
            <person name="Ivanova N."/>
            <person name="Brettin T."/>
            <person name="Detter J.C."/>
            <person name="Han C."/>
            <person name="Larimer F."/>
            <person name="Land M."/>
            <person name="Hauser L."/>
            <person name="Markowitz V."/>
            <person name="Cheng J.-F."/>
            <person name="Hugenholtz P."/>
            <person name="Woyke T."/>
            <person name="Wu D."/>
            <person name="Spring S."/>
            <person name="Lang E."/>
            <person name="Kopitz M."/>
            <person name="Brambilla E."/>
            <person name="Klenk H.-P."/>
            <person name="Eisen J.A."/>
        </authorList>
    </citation>
    <scope>NUCLEOTIDE SEQUENCE [LARGE SCALE GENOMIC DNA]</scope>
    <source>
        <strain evidence="2">ATCC 23117 / DSM 6794 / NBRC 15988 / NCIMB 1366 / Sio-4</strain>
    </source>
</reference>
<dbReference type="KEGG" id="fli:Fleli_3199"/>
<dbReference type="EMBL" id="CP003345">
    <property type="protein sequence ID" value="AFM05531.1"/>
    <property type="molecule type" value="Genomic_DNA"/>
</dbReference>
<evidence type="ECO:0000313" key="1">
    <source>
        <dbReference type="EMBL" id="AFM05531.1"/>
    </source>
</evidence>
<accession>I4ANJ6</accession>
<dbReference type="HOGENOM" id="CLU_1459282_0_0_10"/>
<dbReference type="RefSeq" id="WP_014798961.1">
    <property type="nucleotide sequence ID" value="NC_018018.1"/>
</dbReference>
<sequence precursor="true">MTIFFIYKKRNFLLFILIQILFLSCNISSNGKKREKFGNYCIDVYKTWWTNYSKAYKTLGTMTPSEKKAVNGIISFTILEEENISLQDLIVFCEKGAGIVQSKNNNLTIVKKEIITEEVESNTIGFLILYTYSNSYGSHYRYRYHTLSRGKKMAFDLNVVVNYKPSEETRKTVISIIKSFSDKCD</sequence>
<protein>
    <submittedName>
        <fullName evidence="1">Uncharacterized protein</fullName>
    </submittedName>
</protein>
<name>I4ANJ6_BERLS</name>
<keyword evidence="2" id="KW-1185">Reference proteome</keyword>
<evidence type="ECO:0000313" key="2">
    <source>
        <dbReference type="Proteomes" id="UP000006054"/>
    </source>
</evidence>
<organism evidence="1 2">
    <name type="scientific">Bernardetia litoralis (strain ATCC 23117 / DSM 6794 / NBRC 15988 / NCIMB 1366 / Fx l1 / Sio-4)</name>
    <name type="common">Flexibacter litoralis</name>
    <dbReference type="NCBI Taxonomy" id="880071"/>
    <lineage>
        <taxon>Bacteria</taxon>
        <taxon>Pseudomonadati</taxon>
        <taxon>Bacteroidota</taxon>
        <taxon>Cytophagia</taxon>
        <taxon>Cytophagales</taxon>
        <taxon>Bernardetiaceae</taxon>
        <taxon>Bernardetia</taxon>
    </lineage>
</organism>